<evidence type="ECO:0000313" key="11">
    <source>
        <dbReference type="EMBL" id="CAH2233719.1"/>
    </source>
</evidence>
<dbReference type="GO" id="GO:0030424">
    <property type="term" value="C:axon"/>
    <property type="evidence" value="ECO:0007669"/>
    <property type="project" value="TreeGrafter"/>
</dbReference>
<dbReference type="GO" id="GO:0007411">
    <property type="term" value="P:axon guidance"/>
    <property type="evidence" value="ECO:0007669"/>
    <property type="project" value="TreeGrafter"/>
</dbReference>
<dbReference type="SMART" id="SM00408">
    <property type="entry name" value="IGc2"/>
    <property type="match status" value="1"/>
</dbReference>
<organism evidence="11 12">
    <name type="scientific">Pararge aegeria aegeria</name>
    <dbReference type="NCBI Taxonomy" id="348720"/>
    <lineage>
        <taxon>Eukaryota</taxon>
        <taxon>Metazoa</taxon>
        <taxon>Ecdysozoa</taxon>
        <taxon>Arthropoda</taxon>
        <taxon>Hexapoda</taxon>
        <taxon>Insecta</taxon>
        <taxon>Pterygota</taxon>
        <taxon>Neoptera</taxon>
        <taxon>Endopterygota</taxon>
        <taxon>Lepidoptera</taxon>
        <taxon>Glossata</taxon>
        <taxon>Ditrysia</taxon>
        <taxon>Papilionoidea</taxon>
        <taxon>Nymphalidae</taxon>
        <taxon>Satyrinae</taxon>
        <taxon>Satyrini</taxon>
        <taxon>Parargina</taxon>
        <taxon>Pararge</taxon>
    </lineage>
</organism>
<dbReference type="GO" id="GO:0007156">
    <property type="term" value="P:homophilic cell adhesion via plasma membrane adhesion molecules"/>
    <property type="evidence" value="ECO:0007669"/>
    <property type="project" value="TreeGrafter"/>
</dbReference>
<dbReference type="PANTHER" id="PTHR10075">
    <property type="entry name" value="BASIGIN RELATED"/>
    <property type="match status" value="1"/>
</dbReference>
<evidence type="ECO:0000259" key="10">
    <source>
        <dbReference type="PROSITE" id="PS50835"/>
    </source>
</evidence>
<keyword evidence="7" id="KW-0472">Membrane</keyword>
<dbReference type="InterPro" id="IPR003598">
    <property type="entry name" value="Ig_sub2"/>
</dbReference>
<dbReference type="PROSITE" id="PS50835">
    <property type="entry name" value="IG_LIKE"/>
    <property type="match status" value="1"/>
</dbReference>
<dbReference type="InterPro" id="IPR007110">
    <property type="entry name" value="Ig-like_dom"/>
</dbReference>
<dbReference type="SUPFAM" id="SSF48726">
    <property type="entry name" value="Immunoglobulin"/>
    <property type="match status" value="1"/>
</dbReference>
<dbReference type="SMART" id="SM00409">
    <property type="entry name" value="IG"/>
    <property type="match status" value="1"/>
</dbReference>
<reference evidence="11" key="1">
    <citation type="submission" date="2022-03" db="EMBL/GenBank/DDBJ databases">
        <authorList>
            <person name="Lindestad O."/>
        </authorList>
    </citation>
    <scope>NUCLEOTIDE SEQUENCE</scope>
</reference>
<dbReference type="InterPro" id="IPR013783">
    <property type="entry name" value="Ig-like_fold"/>
</dbReference>
<evidence type="ECO:0000256" key="2">
    <source>
        <dbReference type="ARBA" id="ARBA00022692"/>
    </source>
</evidence>
<feature type="domain" description="Ig-like" evidence="10">
    <location>
        <begin position="60"/>
        <end position="161"/>
    </location>
</feature>
<keyword evidence="9" id="KW-0393">Immunoglobulin domain</keyword>
<dbReference type="EMBL" id="CAKXAJ010024996">
    <property type="protein sequence ID" value="CAH2233719.1"/>
    <property type="molecule type" value="Genomic_DNA"/>
</dbReference>
<name>A0A8S4RD87_9NEOP</name>
<dbReference type="Pfam" id="PF13927">
    <property type="entry name" value="Ig_3"/>
    <property type="match status" value="1"/>
</dbReference>
<dbReference type="Proteomes" id="UP000838756">
    <property type="component" value="Unassembled WGS sequence"/>
</dbReference>
<dbReference type="GO" id="GO:0005886">
    <property type="term" value="C:plasma membrane"/>
    <property type="evidence" value="ECO:0007669"/>
    <property type="project" value="TreeGrafter"/>
</dbReference>
<keyword evidence="4" id="KW-0677">Repeat</keyword>
<dbReference type="OrthoDB" id="5969272at2759"/>
<keyword evidence="5" id="KW-0130">Cell adhesion</keyword>
<dbReference type="InterPro" id="IPR003599">
    <property type="entry name" value="Ig_sub"/>
</dbReference>
<dbReference type="GO" id="GO:0070593">
    <property type="term" value="P:dendrite self-avoidance"/>
    <property type="evidence" value="ECO:0007669"/>
    <property type="project" value="TreeGrafter"/>
</dbReference>
<comment type="subcellular location">
    <subcellularLocation>
        <location evidence="1">Membrane</location>
        <topology evidence="1">Single-pass membrane protein</topology>
    </subcellularLocation>
</comment>
<keyword evidence="12" id="KW-1185">Reference proteome</keyword>
<comment type="caution">
    <text evidence="11">The sequence shown here is derived from an EMBL/GenBank/DDBJ whole genome shotgun (WGS) entry which is preliminary data.</text>
</comment>
<keyword evidence="8" id="KW-1015">Disulfide bond</keyword>
<evidence type="ECO:0000313" key="12">
    <source>
        <dbReference type="Proteomes" id="UP000838756"/>
    </source>
</evidence>
<evidence type="ECO:0000256" key="7">
    <source>
        <dbReference type="ARBA" id="ARBA00023136"/>
    </source>
</evidence>
<sequence length="167" mass="18383">MQITRLKRKQQFSAACFNFASFASITQVSVIIEELFTRLPQKESRSSSLRPMFYFPDSRPELVYTFIEQAVQPGAQVALKCSAVGEPPPRFRWTLDGQNIPAHHGAIITEGRETGPSGIGPSSNYILSTLSLNSARVEHGGRYECRATNSHGSVAHAARLNVYGSII</sequence>
<keyword evidence="6" id="KW-1133">Transmembrane helix</keyword>
<accession>A0A8S4RD87</accession>
<evidence type="ECO:0000256" key="5">
    <source>
        <dbReference type="ARBA" id="ARBA00022889"/>
    </source>
</evidence>
<keyword evidence="2" id="KW-0812">Transmembrane</keyword>
<evidence type="ECO:0000256" key="3">
    <source>
        <dbReference type="ARBA" id="ARBA00022729"/>
    </source>
</evidence>
<dbReference type="GO" id="GO:0098632">
    <property type="term" value="F:cell-cell adhesion mediator activity"/>
    <property type="evidence" value="ECO:0007669"/>
    <property type="project" value="TreeGrafter"/>
</dbReference>
<gene>
    <name evidence="11" type="primary">jg20343</name>
    <name evidence="11" type="ORF">PAEG_LOCUS11653</name>
</gene>
<keyword evidence="3" id="KW-0732">Signal</keyword>
<dbReference type="PANTHER" id="PTHR10075:SF14">
    <property type="entry name" value="CELL ADHESION MOLECULE DSCAM2-RELATED"/>
    <property type="match status" value="1"/>
</dbReference>
<dbReference type="AlphaFoldDB" id="A0A8S4RD87"/>
<dbReference type="InterPro" id="IPR036179">
    <property type="entry name" value="Ig-like_dom_sf"/>
</dbReference>
<evidence type="ECO:0000256" key="1">
    <source>
        <dbReference type="ARBA" id="ARBA00004167"/>
    </source>
</evidence>
<dbReference type="Gene3D" id="2.60.40.10">
    <property type="entry name" value="Immunoglobulins"/>
    <property type="match status" value="1"/>
</dbReference>
<dbReference type="FunFam" id="2.60.40.10:FF:000017">
    <property type="entry name" value="Down syndrome cell adhesion molecule b"/>
    <property type="match status" value="1"/>
</dbReference>
<evidence type="ECO:0000256" key="4">
    <source>
        <dbReference type="ARBA" id="ARBA00022737"/>
    </source>
</evidence>
<protein>
    <submittedName>
        <fullName evidence="11">Jg20343 protein</fullName>
    </submittedName>
</protein>
<proteinExistence type="predicted"/>
<evidence type="ECO:0000256" key="6">
    <source>
        <dbReference type="ARBA" id="ARBA00022989"/>
    </source>
</evidence>
<evidence type="ECO:0000256" key="8">
    <source>
        <dbReference type="ARBA" id="ARBA00023157"/>
    </source>
</evidence>
<evidence type="ECO:0000256" key="9">
    <source>
        <dbReference type="ARBA" id="ARBA00023319"/>
    </source>
</evidence>